<keyword evidence="4 10" id="KW-0812">Transmembrane</keyword>
<evidence type="ECO:0000256" key="10">
    <source>
        <dbReference type="SAM" id="Phobius"/>
    </source>
</evidence>
<dbReference type="PANTHER" id="PTHR30625">
    <property type="entry name" value="PROTEIN TOLQ"/>
    <property type="match status" value="1"/>
</dbReference>
<name>Q12M87_SHEDO</name>
<gene>
    <name evidence="12" type="ordered locus">Sden_2157</name>
</gene>
<evidence type="ECO:0000256" key="3">
    <source>
        <dbReference type="ARBA" id="ARBA00022475"/>
    </source>
</evidence>
<keyword evidence="7 10" id="KW-0472">Membrane</keyword>
<protein>
    <submittedName>
        <fullName evidence="12">MotA/TolQ/ExbB proton channel</fullName>
    </submittedName>
</protein>
<evidence type="ECO:0000256" key="4">
    <source>
        <dbReference type="ARBA" id="ARBA00022692"/>
    </source>
</evidence>
<evidence type="ECO:0000256" key="8">
    <source>
        <dbReference type="RuleBase" id="RU004057"/>
    </source>
</evidence>
<dbReference type="eggNOG" id="COG0811">
    <property type="taxonomic scope" value="Bacteria"/>
</dbReference>
<dbReference type="KEGG" id="sdn:Sden_2157"/>
<feature type="coiled-coil region" evidence="9">
    <location>
        <begin position="75"/>
        <end position="116"/>
    </location>
</feature>
<dbReference type="GO" id="GO:0005886">
    <property type="term" value="C:plasma membrane"/>
    <property type="evidence" value="ECO:0007669"/>
    <property type="project" value="UniProtKB-SubCell"/>
</dbReference>
<dbReference type="InterPro" id="IPR050790">
    <property type="entry name" value="ExbB/TolQ_transport"/>
</dbReference>
<keyword evidence="6 10" id="KW-1133">Transmembrane helix</keyword>
<keyword evidence="13" id="KW-1185">Reference proteome</keyword>
<dbReference type="Pfam" id="PF01618">
    <property type="entry name" value="MotA_ExbB"/>
    <property type="match status" value="1"/>
</dbReference>
<dbReference type="AlphaFoldDB" id="Q12M87"/>
<dbReference type="Proteomes" id="UP000001982">
    <property type="component" value="Chromosome"/>
</dbReference>
<evidence type="ECO:0000256" key="6">
    <source>
        <dbReference type="ARBA" id="ARBA00022989"/>
    </source>
</evidence>
<evidence type="ECO:0000256" key="9">
    <source>
        <dbReference type="SAM" id="Coils"/>
    </source>
</evidence>
<sequence>MAQLSVNSHPLLRVLLKGLLRAPLRSSFSACLIQNVISYCRVALASILKGLVLLASLYLGAVNSATLASVESEILTEIKQSNQAYQRQLRAMTTERQGLLQQLAEQERKLKTLSTKAASITRGQDEQSMSLATLAQRLQSWKQQQDYLKHLLSGISSAKAIETPQQLSAYLAGFAKPSEFIKQDIALSSGELISGAMLSLGPMHWFISDDDEKGGLLTQVEQQWQLALSFDEAQLAQLSAVKTDHQGVLAIDPSNNRSLVLAQHQESFAEHLGKGGIWVIPIMGFALLALIIALVKAVTLFRLEKVQPLSQKVQPFSQKGEPLSQLAGAGLKRAALGQYQQALADIAKQYPQIEARQQRDDLLLDSLIQTKREIERGLTAIAVTASVAPLLGLLGTVSGMIQTFKLMTLFGAGDANAVSGGISESLVTTELGLIVAIPALIAHALMSRRCHHFMAGLESYAVALSHHSIVGDNEPIITSHSKEAVHVA</sequence>
<keyword evidence="3" id="KW-1003">Cell membrane</keyword>
<dbReference type="EMBL" id="CP000302">
    <property type="protein sequence ID" value="ABE55439.1"/>
    <property type="molecule type" value="Genomic_DNA"/>
</dbReference>
<evidence type="ECO:0000256" key="7">
    <source>
        <dbReference type="ARBA" id="ARBA00023136"/>
    </source>
</evidence>
<accession>Q12M87</accession>
<evidence type="ECO:0000256" key="5">
    <source>
        <dbReference type="ARBA" id="ARBA00022927"/>
    </source>
</evidence>
<dbReference type="PANTHER" id="PTHR30625:SF15">
    <property type="entry name" value="BIOPOLYMER TRANSPORT PROTEIN EXBB"/>
    <property type="match status" value="1"/>
</dbReference>
<evidence type="ECO:0000259" key="11">
    <source>
        <dbReference type="Pfam" id="PF01618"/>
    </source>
</evidence>
<keyword evidence="5 8" id="KW-0653">Protein transport</keyword>
<dbReference type="PIRSF" id="PIRSF037714">
    <property type="entry name" value="TolR"/>
    <property type="match status" value="1"/>
</dbReference>
<dbReference type="InterPro" id="IPR002898">
    <property type="entry name" value="MotA_ExbB_proton_chnl"/>
</dbReference>
<dbReference type="OrthoDB" id="4045at2"/>
<keyword evidence="2 8" id="KW-0813">Transport</keyword>
<feature type="transmembrane region" description="Helical" evidence="10">
    <location>
        <begin position="426"/>
        <end position="446"/>
    </location>
</feature>
<proteinExistence type="inferred from homology"/>
<dbReference type="InterPro" id="IPR017270">
    <property type="entry name" value="MotA/TolQ/ExbB-rel"/>
</dbReference>
<evidence type="ECO:0000313" key="13">
    <source>
        <dbReference type="Proteomes" id="UP000001982"/>
    </source>
</evidence>
<evidence type="ECO:0000256" key="2">
    <source>
        <dbReference type="ARBA" id="ARBA00022448"/>
    </source>
</evidence>
<dbReference type="GO" id="GO:0017038">
    <property type="term" value="P:protein import"/>
    <property type="evidence" value="ECO:0007669"/>
    <property type="project" value="TreeGrafter"/>
</dbReference>
<dbReference type="STRING" id="318161.Sden_2157"/>
<feature type="transmembrane region" description="Helical" evidence="10">
    <location>
        <begin position="378"/>
        <end position="401"/>
    </location>
</feature>
<organism evidence="12 13">
    <name type="scientific">Shewanella denitrificans (strain OS217 / ATCC BAA-1090 / DSM 15013)</name>
    <dbReference type="NCBI Taxonomy" id="318161"/>
    <lineage>
        <taxon>Bacteria</taxon>
        <taxon>Pseudomonadati</taxon>
        <taxon>Pseudomonadota</taxon>
        <taxon>Gammaproteobacteria</taxon>
        <taxon>Alteromonadales</taxon>
        <taxon>Shewanellaceae</taxon>
        <taxon>Shewanella</taxon>
    </lineage>
</organism>
<feature type="transmembrane region" description="Helical" evidence="10">
    <location>
        <begin position="275"/>
        <end position="295"/>
    </location>
</feature>
<evidence type="ECO:0000313" key="12">
    <source>
        <dbReference type="EMBL" id="ABE55439.1"/>
    </source>
</evidence>
<comment type="subcellular location">
    <subcellularLocation>
        <location evidence="1">Cell membrane</location>
        <topology evidence="1">Multi-pass membrane protein</topology>
    </subcellularLocation>
    <subcellularLocation>
        <location evidence="8">Membrane</location>
        <topology evidence="8">Multi-pass membrane protein</topology>
    </subcellularLocation>
</comment>
<comment type="similarity">
    <text evidence="8">Belongs to the exbB/tolQ family.</text>
</comment>
<feature type="domain" description="MotA/TolQ/ExbB proton channel" evidence="11">
    <location>
        <begin position="360"/>
        <end position="457"/>
    </location>
</feature>
<evidence type="ECO:0000256" key="1">
    <source>
        <dbReference type="ARBA" id="ARBA00004651"/>
    </source>
</evidence>
<keyword evidence="9" id="KW-0175">Coiled coil</keyword>
<reference evidence="12 13" key="1">
    <citation type="submission" date="2006-03" db="EMBL/GenBank/DDBJ databases">
        <title>Complete sequence of Shewanella denitrificans OS217.</title>
        <authorList>
            <consortium name="US DOE Joint Genome Institute"/>
            <person name="Copeland A."/>
            <person name="Lucas S."/>
            <person name="Lapidus A."/>
            <person name="Barry K."/>
            <person name="Detter J.C."/>
            <person name="Glavina del Rio T."/>
            <person name="Hammon N."/>
            <person name="Israni S."/>
            <person name="Dalin E."/>
            <person name="Tice H."/>
            <person name="Pitluck S."/>
            <person name="Brettin T."/>
            <person name="Bruce D."/>
            <person name="Han C."/>
            <person name="Tapia R."/>
            <person name="Gilna P."/>
            <person name="Kiss H."/>
            <person name="Schmutz J."/>
            <person name="Larimer F."/>
            <person name="Land M."/>
            <person name="Hauser L."/>
            <person name="Kyrpides N."/>
            <person name="Lykidis A."/>
            <person name="Richardson P."/>
        </authorList>
    </citation>
    <scope>NUCLEOTIDE SEQUENCE [LARGE SCALE GENOMIC DNA]</scope>
    <source>
        <strain evidence="13">OS217 / ATCC BAA-1090 / DSM 15013</strain>
    </source>
</reference>
<dbReference type="HOGENOM" id="CLU_047225_0_0_6"/>